<dbReference type="Proteomes" id="UP001148629">
    <property type="component" value="Unassembled WGS sequence"/>
</dbReference>
<keyword evidence="2" id="KW-1185">Reference proteome</keyword>
<accession>A0ACC1S0S6</accession>
<name>A0ACC1S0S6_9HYPO</name>
<proteinExistence type="predicted"/>
<evidence type="ECO:0000313" key="2">
    <source>
        <dbReference type="Proteomes" id="UP001148629"/>
    </source>
</evidence>
<reference evidence="1" key="1">
    <citation type="submission" date="2022-08" db="EMBL/GenBank/DDBJ databases">
        <title>Genome Sequence of Fusarium decemcellulare.</title>
        <authorList>
            <person name="Buettner E."/>
        </authorList>
    </citation>
    <scope>NUCLEOTIDE SEQUENCE</scope>
    <source>
        <strain evidence="1">Babe19</strain>
    </source>
</reference>
<dbReference type="EMBL" id="JANRMS010001271">
    <property type="protein sequence ID" value="KAJ3529592.1"/>
    <property type="molecule type" value="Genomic_DNA"/>
</dbReference>
<sequence>MTETRRDEAVMELSSIIMQQMNSDPLLPRANPTVSPWQVPKHPSVAKVQSPELPDMIDYVVIGSGITACGVVKTLLGSTSTSSIKTVTVFEARELCSSATGRNGGQLTRVPLARHAQLVKQLGADQANKVVRLTLKTLQEMHKLAEIQTPELERDCRHQRLEKFYVYYDDKLFEDAKKLVAFYEMHIPEERGMIKIVSREECYQLHGLNNAVGGFRFSAGVISPYRLVTNIFQSLLHNYGDRLSVETNTPITKIQYQPETNVGYPYIVTTPRGRSRAATIIHCTNGHAGHLLPGLRGAIYPARGIMSLHSPGRKFPDNSRTQSWSYFVRPWYDRDSHTVERGHYYAHQHPDTKQLWVGGHLDSVAGYITSDDSQIDNAAAANIAKVLPRFFNEEWIDPVECSMETAWSGIMANTADSLPFVGRLPHSATGRMGTGEWISAGYNSYGMANGLLCGTAVAEMTLGNDVSAWFPEVYEYYPVRIFPPNLTGFDINRHLTLIDQSERNIHDNRNIAVLIHIEEGRALTIPGRLGSLRFFSMSKYTARLSNLGIASATPRPTVECDEVNGFFLLKMVLDRLLTVRGATYDSSKSWIQSTALENTRVDVLREIYEWVTMFWLNGMAGTVARIVAQRLVEAETLRGSFFVKKDETDLGENLYHYPDNYLSQ</sequence>
<comment type="caution">
    <text evidence="1">The sequence shown here is derived from an EMBL/GenBank/DDBJ whole genome shotgun (WGS) entry which is preliminary data.</text>
</comment>
<gene>
    <name evidence="1" type="ORF">NM208_g9688</name>
</gene>
<organism evidence="1 2">
    <name type="scientific">Fusarium decemcellulare</name>
    <dbReference type="NCBI Taxonomy" id="57161"/>
    <lineage>
        <taxon>Eukaryota</taxon>
        <taxon>Fungi</taxon>
        <taxon>Dikarya</taxon>
        <taxon>Ascomycota</taxon>
        <taxon>Pezizomycotina</taxon>
        <taxon>Sordariomycetes</taxon>
        <taxon>Hypocreomycetidae</taxon>
        <taxon>Hypocreales</taxon>
        <taxon>Nectriaceae</taxon>
        <taxon>Fusarium</taxon>
        <taxon>Fusarium decemcellulare species complex</taxon>
    </lineage>
</organism>
<protein>
    <submittedName>
        <fullName evidence="1">Uncharacterized protein</fullName>
    </submittedName>
</protein>
<evidence type="ECO:0000313" key="1">
    <source>
        <dbReference type="EMBL" id="KAJ3529592.1"/>
    </source>
</evidence>